<dbReference type="RefSeq" id="WP_344420310.1">
    <property type="nucleotide sequence ID" value="NZ_BAAAQK010000017.1"/>
</dbReference>
<keyword evidence="4" id="KW-1185">Reference proteome</keyword>
<evidence type="ECO:0000313" key="4">
    <source>
        <dbReference type="Proteomes" id="UP001500449"/>
    </source>
</evidence>
<dbReference type="EMBL" id="BAAAQK010000017">
    <property type="protein sequence ID" value="GAA1859504.1"/>
    <property type="molecule type" value="Genomic_DNA"/>
</dbReference>
<protein>
    <submittedName>
        <fullName evidence="3">IS110 family transposase</fullName>
    </submittedName>
</protein>
<dbReference type="PANTHER" id="PTHR33055:SF3">
    <property type="entry name" value="PUTATIVE TRANSPOSASE FOR IS117-RELATED"/>
    <property type="match status" value="1"/>
</dbReference>
<organism evidence="3 4">
    <name type="scientific">Pseudonocardia ailaonensis</name>
    <dbReference type="NCBI Taxonomy" id="367279"/>
    <lineage>
        <taxon>Bacteria</taxon>
        <taxon>Bacillati</taxon>
        <taxon>Actinomycetota</taxon>
        <taxon>Actinomycetes</taxon>
        <taxon>Pseudonocardiales</taxon>
        <taxon>Pseudonocardiaceae</taxon>
        <taxon>Pseudonocardia</taxon>
    </lineage>
</organism>
<name>A0ABN2NC90_9PSEU</name>
<gene>
    <name evidence="3" type="ORF">GCM10009836_44660</name>
</gene>
<dbReference type="Pfam" id="PF02371">
    <property type="entry name" value="Transposase_20"/>
    <property type="match status" value="1"/>
</dbReference>
<feature type="domain" description="Transposase IS110-like N-terminal" evidence="1">
    <location>
        <begin position="8"/>
        <end position="165"/>
    </location>
</feature>
<dbReference type="PANTHER" id="PTHR33055">
    <property type="entry name" value="TRANSPOSASE FOR INSERTION SEQUENCE ELEMENT IS1111A"/>
    <property type="match status" value="1"/>
</dbReference>
<evidence type="ECO:0000259" key="1">
    <source>
        <dbReference type="Pfam" id="PF01548"/>
    </source>
</evidence>
<evidence type="ECO:0000259" key="2">
    <source>
        <dbReference type="Pfam" id="PF02371"/>
    </source>
</evidence>
<feature type="domain" description="Transposase IS116/IS110/IS902 C-terminal" evidence="2">
    <location>
        <begin position="272"/>
        <end position="360"/>
    </location>
</feature>
<dbReference type="InterPro" id="IPR003346">
    <property type="entry name" value="Transposase_20"/>
</dbReference>
<reference evidence="3 4" key="1">
    <citation type="journal article" date="2019" name="Int. J. Syst. Evol. Microbiol.">
        <title>The Global Catalogue of Microorganisms (GCM) 10K type strain sequencing project: providing services to taxonomists for standard genome sequencing and annotation.</title>
        <authorList>
            <consortium name="The Broad Institute Genomics Platform"/>
            <consortium name="The Broad Institute Genome Sequencing Center for Infectious Disease"/>
            <person name="Wu L."/>
            <person name="Ma J."/>
        </authorList>
    </citation>
    <scope>NUCLEOTIDE SEQUENCE [LARGE SCALE GENOMIC DNA]</scope>
    <source>
        <strain evidence="3 4">JCM 16009</strain>
    </source>
</reference>
<proteinExistence type="predicted"/>
<comment type="caution">
    <text evidence="3">The sequence shown here is derived from an EMBL/GenBank/DDBJ whole genome shotgun (WGS) entry which is preliminary data.</text>
</comment>
<evidence type="ECO:0000313" key="3">
    <source>
        <dbReference type="EMBL" id="GAA1859504.1"/>
    </source>
</evidence>
<dbReference type="Pfam" id="PF01548">
    <property type="entry name" value="DEDD_Tnp_IS110"/>
    <property type="match status" value="1"/>
</dbReference>
<accession>A0ABN2NC90</accession>
<sequence length="407" mass="43692">MAGKKLWVGIDVGESAHHACAVDDHGKIVFSRKVTNTQAAIEDLITRTTTKAGQAGEVVWAVDMTSGSAALLVALLQGSGHRLLSVPGRLVNRMAGAFTGEGKTDAKDARTIAETARLRADLAEVAVPDQITGDLQVLTARREDLMADWVRGVNRLRELLGSIFPGLEQAFDYTTRSALILVSGYQTPAELRVAGVEQVEGFLAAQRSWAPGRAAMAATAVTVAGEQSLALPGESVTAPLIARLARQLLDLDRETKDLDKLLGARFVEHPQAEIITSIDGFGPILGAELLADTGGNLVAAFGTSSRLAAYAGLAPVPRDSGRIRGNLHRPKRYHRGLRRVFYMAALSSLKRADSRSRAFYDKKRAEGKRHVQALIALARRLVDLVWALLRDNRPFTTEAPAPTATAA</sequence>
<dbReference type="InterPro" id="IPR047650">
    <property type="entry name" value="Transpos_IS110"/>
</dbReference>
<dbReference type="InterPro" id="IPR002525">
    <property type="entry name" value="Transp_IS110-like_N"/>
</dbReference>
<dbReference type="Proteomes" id="UP001500449">
    <property type="component" value="Unassembled WGS sequence"/>
</dbReference>
<dbReference type="NCBIfam" id="NF033542">
    <property type="entry name" value="transpos_IS110"/>
    <property type="match status" value="1"/>
</dbReference>